<keyword evidence="4" id="KW-1185">Reference proteome</keyword>
<dbReference type="EMBL" id="OX395132">
    <property type="protein sequence ID" value="CAI5779449.1"/>
    <property type="molecule type" value="Genomic_DNA"/>
</dbReference>
<keyword evidence="2" id="KW-0472">Membrane</keyword>
<feature type="transmembrane region" description="Helical" evidence="2">
    <location>
        <begin position="20"/>
        <end position="44"/>
    </location>
</feature>
<name>A0AA35KKW8_9SAUR</name>
<keyword evidence="2" id="KW-0812">Transmembrane</keyword>
<protein>
    <submittedName>
        <fullName evidence="3">Uncharacterized protein</fullName>
    </submittedName>
</protein>
<organism evidence="3 4">
    <name type="scientific">Podarcis lilfordi</name>
    <name type="common">Lilford's wall lizard</name>
    <dbReference type="NCBI Taxonomy" id="74358"/>
    <lineage>
        <taxon>Eukaryota</taxon>
        <taxon>Metazoa</taxon>
        <taxon>Chordata</taxon>
        <taxon>Craniata</taxon>
        <taxon>Vertebrata</taxon>
        <taxon>Euteleostomi</taxon>
        <taxon>Lepidosauria</taxon>
        <taxon>Squamata</taxon>
        <taxon>Bifurcata</taxon>
        <taxon>Unidentata</taxon>
        <taxon>Episquamata</taxon>
        <taxon>Laterata</taxon>
        <taxon>Lacertibaenia</taxon>
        <taxon>Lacertidae</taxon>
        <taxon>Podarcis</taxon>
    </lineage>
</organism>
<keyword evidence="2" id="KW-1133">Transmembrane helix</keyword>
<evidence type="ECO:0000313" key="3">
    <source>
        <dbReference type="EMBL" id="CAI5779449.1"/>
    </source>
</evidence>
<accession>A0AA35KKW8</accession>
<proteinExistence type="predicted"/>
<sequence length="113" mass="12653">MKESNPPPLSFPHPFSPPMYFLVLVMISLCLSLSDLMLPLGVFLNKRHEILGRKGDAARRISNGAYAYGLVEIHWVKPRRKTTEGDGLRRDGSPSAPGSPRGDYSSFEFFATW</sequence>
<gene>
    <name evidence="3" type="ORF">PODLI_1B036850</name>
</gene>
<evidence type="ECO:0000313" key="4">
    <source>
        <dbReference type="Proteomes" id="UP001178461"/>
    </source>
</evidence>
<feature type="compositionally biased region" description="Basic and acidic residues" evidence="1">
    <location>
        <begin position="81"/>
        <end position="92"/>
    </location>
</feature>
<reference evidence="3" key="1">
    <citation type="submission" date="2022-12" db="EMBL/GenBank/DDBJ databases">
        <authorList>
            <person name="Alioto T."/>
            <person name="Alioto T."/>
            <person name="Gomez Garrido J."/>
        </authorList>
    </citation>
    <scope>NUCLEOTIDE SEQUENCE</scope>
</reference>
<feature type="region of interest" description="Disordered" evidence="1">
    <location>
        <begin position="80"/>
        <end position="105"/>
    </location>
</feature>
<dbReference type="Proteomes" id="UP001178461">
    <property type="component" value="Chromosome 7"/>
</dbReference>
<evidence type="ECO:0000256" key="2">
    <source>
        <dbReference type="SAM" id="Phobius"/>
    </source>
</evidence>
<evidence type="ECO:0000256" key="1">
    <source>
        <dbReference type="SAM" id="MobiDB-lite"/>
    </source>
</evidence>
<dbReference type="AlphaFoldDB" id="A0AA35KKW8"/>